<keyword evidence="1" id="KW-0472">Membrane</keyword>
<gene>
    <name evidence="2" type="ORF">HELGO_WM2677</name>
</gene>
<organism evidence="2">
    <name type="scientific">uncultured Campylobacterales bacterium</name>
    <dbReference type="NCBI Taxonomy" id="352960"/>
    <lineage>
        <taxon>Bacteria</taxon>
        <taxon>Pseudomonadati</taxon>
        <taxon>Campylobacterota</taxon>
        <taxon>Epsilonproteobacteria</taxon>
        <taxon>Campylobacterales</taxon>
        <taxon>environmental samples</taxon>
    </lineage>
</organism>
<keyword evidence="1" id="KW-0812">Transmembrane</keyword>
<dbReference type="SUPFAM" id="SSF54523">
    <property type="entry name" value="Pili subunits"/>
    <property type="match status" value="1"/>
</dbReference>
<keyword evidence="1" id="KW-1133">Transmembrane helix</keyword>
<dbReference type="AlphaFoldDB" id="A0A6S6SBE9"/>
<dbReference type="InterPro" id="IPR045584">
    <property type="entry name" value="Pilin-like"/>
</dbReference>
<protein>
    <submittedName>
        <fullName evidence="2">Periplasmic ATP /GTP-binding protein</fullName>
    </submittedName>
</protein>
<dbReference type="EMBL" id="CACVAW010000010">
    <property type="protein sequence ID" value="CAA6803526.1"/>
    <property type="molecule type" value="Genomic_DNA"/>
</dbReference>
<proteinExistence type="predicted"/>
<feature type="transmembrane region" description="Helical" evidence="1">
    <location>
        <begin position="6"/>
        <end position="26"/>
    </location>
</feature>
<accession>A0A6S6SBE9</accession>
<evidence type="ECO:0000256" key="1">
    <source>
        <dbReference type="SAM" id="Phobius"/>
    </source>
</evidence>
<name>A0A6S6SBE9_9BACT</name>
<sequence length="204" mass="23481">MPKKAFTVIEIVFIVVIMGIIGYIATPKLLSKNNIKEASKQVLLHMKHTQQLALQDELYNPNEPDWYKKRWSIQFKKCRDSDDFFYIIFSNLDKGFNIDQDDEPATDPLNGRSLYNNGNCRTIQEKNSPNVLLTEKFDIQDTFTNTCGLGATLTFDKLGRLHGGNKELYSNLITDDCNITFYDSKDNNFTISIKKETGYIEILE</sequence>
<evidence type="ECO:0000313" key="2">
    <source>
        <dbReference type="EMBL" id="CAA6803526.1"/>
    </source>
</evidence>
<reference evidence="2" key="1">
    <citation type="submission" date="2020-01" db="EMBL/GenBank/DDBJ databases">
        <authorList>
            <person name="Meier V. D."/>
            <person name="Meier V D."/>
        </authorList>
    </citation>
    <scope>NUCLEOTIDE SEQUENCE</scope>
    <source>
        <strain evidence="2">HLG_WM_MAG_12</strain>
    </source>
</reference>